<dbReference type="SMART" id="SM00089">
    <property type="entry name" value="PKD"/>
    <property type="match status" value="4"/>
</dbReference>
<evidence type="ECO:0000259" key="3">
    <source>
        <dbReference type="PROSITE" id="PS50093"/>
    </source>
</evidence>
<protein>
    <submittedName>
        <fullName evidence="4">PKD domain-containing protein</fullName>
    </submittedName>
</protein>
<feature type="region of interest" description="Disordered" evidence="1">
    <location>
        <begin position="681"/>
        <end position="708"/>
    </location>
</feature>
<feature type="signal peptide" evidence="2">
    <location>
        <begin position="1"/>
        <end position="25"/>
    </location>
</feature>
<dbReference type="InterPro" id="IPR013783">
    <property type="entry name" value="Ig-like_fold"/>
</dbReference>
<feature type="region of interest" description="Disordered" evidence="1">
    <location>
        <begin position="742"/>
        <end position="785"/>
    </location>
</feature>
<keyword evidence="5" id="KW-1185">Reference proteome</keyword>
<proteinExistence type="predicted"/>
<organism evidence="4 5">
    <name type="scientific">Svornostia abyssi</name>
    <dbReference type="NCBI Taxonomy" id="2898438"/>
    <lineage>
        <taxon>Bacteria</taxon>
        <taxon>Bacillati</taxon>
        <taxon>Actinomycetota</taxon>
        <taxon>Thermoleophilia</taxon>
        <taxon>Solirubrobacterales</taxon>
        <taxon>Baekduiaceae</taxon>
        <taxon>Svornostia</taxon>
    </lineage>
</organism>
<gene>
    <name evidence="4" type="ORF">LRS13_19925</name>
</gene>
<evidence type="ECO:0000256" key="2">
    <source>
        <dbReference type="SAM" id="SignalP"/>
    </source>
</evidence>
<feature type="domain" description="PKD" evidence="3">
    <location>
        <begin position="607"/>
        <end position="697"/>
    </location>
</feature>
<sequence>MLSIPLPGLRPALVLLAILAGPAPAAVASHTTGYGGYGGYGGGCNSKYTGYSGYGYLSPCFAERPRPWISIDPPHPGAGQVITLSAENVREGSVAEWDTDNDGAFDDPETVSYPAGKKTVRVKVTDPDGRIGFATRSINVHAGNLVPKVSITASQSAPRVGQQIDLRVTATDLDGQITAVALDLDDNGSFETPYPEGGPVTTSFTSAGAKRIRARATDSSGATAIAAIQVDVHTANRRPIVTIYAANSGGPIRVDQPVTLGTSAYDNDGSIASVAFDRDGDGTYETVPASGARSTTVTFTTTGRKRVGVRATDDGGATAEADIELRVSADNDPPTAWLSQMWGSSRMFSVSSYDSDGIAEYAWDLDDDGVFDDLVGPGASTALIPGTISGTVHVGVRVTDKLGAAVTRRQSFHVGVDKFDGPTIYSTGNIREGTTTYLNAMAGAPNATLEWDLDDDGAFDDGVGTYVGPKQFAAGTRKVAVRQTAGTDVRIARTQLIISPALGDWAPSLAISAMPSRIVRTGSPVSLSAWVNWATYTSWTFAWDLDGDGAYDDATGSSAEVTPATAGDHDVAVRATSTTPPVTLEQTTTLSVHSVNRPPLPTIGTFWPVQTSGGDVRVDQGTNVQFAASNFTTDDVIASTEWDLDGDGAFDDSTAAYPTKTFSTLGTFRVRVKVTDSGGATGTDTMNVRVTTPPPNRAPTVSLSGSQRVPVGSASSVWASAGDPEGGAITYAWDLDEDGAFDDATGSNVSPHVHDGWHASRAGPRHRPRGRNRHRPADHRELPRV</sequence>
<feature type="compositionally biased region" description="Basic residues" evidence="1">
    <location>
        <begin position="763"/>
        <end position="777"/>
    </location>
</feature>
<dbReference type="EMBL" id="CP088295">
    <property type="protein sequence ID" value="UUY02930.1"/>
    <property type="molecule type" value="Genomic_DNA"/>
</dbReference>
<accession>A0ABY5PEQ4</accession>
<dbReference type="RefSeq" id="WP_353863452.1">
    <property type="nucleotide sequence ID" value="NZ_CP088295.1"/>
</dbReference>
<dbReference type="InterPro" id="IPR000601">
    <property type="entry name" value="PKD_dom"/>
</dbReference>
<feature type="chain" id="PRO_5045386227" evidence="2">
    <location>
        <begin position="26"/>
        <end position="785"/>
    </location>
</feature>
<dbReference type="PROSITE" id="PS50093">
    <property type="entry name" value="PKD"/>
    <property type="match status" value="1"/>
</dbReference>
<dbReference type="InterPro" id="IPR022409">
    <property type="entry name" value="PKD/Chitinase_dom"/>
</dbReference>
<evidence type="ECO:0000313" key="4">
    <source>
        <dbReference type="EMBL" id="UUY02930.1"/>
    </source>
</evidence>
<dbReference type="InterPro" id="IPR035986">
    <property type="entry name" value="PKD_dom_sf"/>
</dbReference>
<dbReference type="Pfam" id="PF18911">
    <property type="entry name" value="PKD_4"/>
    <property type="match status" value="1"/>
</dbReference>
<dbReference type="Proteomes" id="UP001058860">
    <property type="component" value="Chromosome"/>
</dbReference>
<evidence type="ECO:0000256" key="1">
    <source>
        <dbReference type="SAM" id="MobiDB-lite"/>
    </source>
</evidence>
<dbReference type="CDD" id="cd00146">
    <property type="entry name" value="PKD"/>
    <property type="match status" value="1"/>
</dbReference>
<dbReference type="Gene3D" id="2.60.40.10">
    <property type="entry name" value="Immunoglobulins"/>
    <property type="match status" value="3"/>
</dbReference>
<reference evidence="5" key="1">
    <citation type="submission" date="2021-11" db="EMBL/GenBank/DDBJ databases">
        <title>Cultivation dependent microbiological survey of springs from the worlds oldest radium mine currently devoted to the extraction of radon-saturated water.</title>
        <authorList>
            <person name="Kapinusova G."/>
            <person name="Smrhova T."/>
            <person name="Strejcek M."/>
            <person name="Suman J."/>
            <person name="Jani K."/>
            <person name="Pajer P."/>
            <person name="Uhlik O."/>
        </authorList>
    </citation>
    <scope>NUCLEOTIDE SEQUENCE [LARGE SCALE GENOMIC DNA]</scope>
    <source>
        <strain evidence="5">J379</strain>
    </source>
</reference>
<dbReference type="SUPFAM" id="SSF49299">
    <property type="entry name" value="PKD domain"/>
    <property type="match status" value="3"/>
</dbReference>
<evidence type="ECO:0000313" key="5">
    <source>
        <dbReference type="Proteomes" id="UP001058860"/>
    </source>
</evidence>
<name>A0ABY5PEQ4_9ACTN</name>
<keyword evidence="2" id="KW-0732">Signal</keyword>